<reference evidence="3 4" key="1">
    <citation type="journal article" date="2019" name="New Phytol.">
        <title>Comparative genomics reveals unique wood-decay strategies and fruiting body development in the Schizophyllaceae.</title>
        <authorList>
            <person name="Almasi E."/>
            <person name="Sahu N."/>
            <person name="Krizsan K."/>
            <person name="Balint B."/>
            <person name="Kovacs G.M."/>
            <person name="Kiss B."/>
            <person name="Cseklye J."/>
            <person name="Drula E."/>
            <person name="Henrissat B."/>
            <person name="Nagy I."/>
            <person name="Chovatia M."/>
            <person name="Adam C."/>
            <person name="LaButti K."/>
            <person name="Lipzen A."/>
            <person name="Riley R."/>
            <person name="Grigoriev I.V."/>
            <person name="Nagy L.G."/>
        </authorList>
    </citation>
    <scope>NUCLEOTIDE SEQUENCE [LARGE SCALE GENOMIC DNA]</scope>
    <source>
        <strain evidence="3 4">NL-1724</strain>
    </source>
</reference>
<protein>
    <recommendedName>
        <fullName evidence="5">Transmembrane protein</fullName>
    </recommendedName>
</protein>
<evidence type="ECO:0008006" key="5">
    <source>
        <dbReference type="Google" id="ProtNLM"/>
    </source>
</evidence>
<feature type="transmembrane region" description="Helical" evidence="2">
    <location>
        <begin position="450"/>
        <end position="470"/>
    </location>
</feature>
<sequence>MSDPTPSTDTSPTDQSAPSTVVGDSSGPPALYPASSMLTDPAHFVSCAPGISLPSLSLASFSKHRVLPISPSNYSRRRRRQCGIPRGVTPLRIPPGRVQYPLYERQSQVGDCWEAIEHPEGLLYFTWNERRIYTEADMGNLDAAADIYLAIAAIDDFLTSHKIAWPVGDVDLVLDLYPDEYVYADSVCSHNSVECGFLDGECRSIEKYFKGACGYYFVHHETRAVFWFDDLPASTIPHCAWVPVEAAAHLRHAIQAQYWSHCAFFPDCRPCDRVLLAELHALVAHAHGDRIVYTQSAAGPWGREQLDRLLPLLRSLSDFGGAGLGCARIVFEFMAEHAIQRFVLFYGQPSVKFQANKSPYAAQEAYFSWPFHVARFLLFFVTDVYMRDLDELGRDAPLQNHEWIAFMEKAMTEWQEITLYNTVLLNANIALLTIQSVDTDGLERHTPLQMLSYASVMSSVCGLVIGILLLRRHRTKTVQDNIEALGYLASQYDENTGYGLLSIFYSLPFACLMYRYVVSRPLLFTRLIPIILSSSTLAFFSAFLFMGFQRCTPAQAGALAGLVVLMLAVIVWFLARTWRTPNAPRSMTVAARVVFVVKKARAFFLRLAGRAGTFVRPVMSRWHARARLPQRQQVRVAGADKGQPV</sequence>
<evidence type="ECO:0000256" key="2">
    <source>
        <dbReference type="SAM" id="Phobius"/>
    </source>
</evidence>
<dbReference type="Proteomes" id="UP000320762">
    <property type="component" value="Unassembled WGS sequence"/>
</dbReference>
<feature type="transmembrane region" description="Helical" evidence="2">
    <location>
        <begin position="498"/>
        <end position="517"/>
    </location>
</feature>
<dbReference type="OrthoDB" id="2657661at2759"/>
<feature type="transmembrane region" description="Helical" evidence="2">
    <location>
        <begin position="523"/>
        <end position="545"/>
    </location>
</feature>
<comment type="caution">
    <text evidence="3">The sequence shown here is derived from an EMBL/GenBank/DDBJ whole genome shotgun (WGS) entry which is preliminary data.</text>
</comment>
<accession>A0A550CAW1</accession>
<evidence type="ECO:0000313" key="3">
    <source>
        <dbReference type="EMBL" id="TRM61914.1"/>
    </source>
</evidence>
<evidence type="ECO:0000256" key="1">
    <source>
        <dbReference type="SAM" id="MobiDB-lite"/>
    </source>
</evidence>
<dbReference type="AlphaFoldDB" id="A0A550CAW1"/>
<keyword evidence="2" id="KW-0812">Transmembrane</keyword>
<gene>
    <name evidence="3" type="ORF">BD626DRAFT_570614</name>
</gene>
<dbReference type="STRING" id="97359.A0A550CAW1"/>
<feature type="region of interest" description="Disordered" evidence="1">
    <location>
        <begin position="1"/>
        <end position="28"/>
    </location>
</feature>
<feature type="transmembrane region" description="Helical" evidence="2">
    <location>
        <begin position="557"/>
        <end position="575"/>
    </location>
</feature>
<feature type="compositionally biased region" description="Low complexity" evidence="1">
    <location>
        <begin position="1"/>
        <end position="20"/>
    </location>
</feature>
<keyword evidence="2" id="KW-1133">Transmembrane helix</keyword>
<organism evidence="3 4">
    <name type="scientific">Schizophyllum amplum</name>
    <dbReference type="NCBI Taxonomy" id="97359"/>
    <lineage>
        <taxon>Eukaryota</taxon>
        <taxon>Fungi</taxon>
        <taxon>Dikarya</taxon>
        <taxon>Basidiomycota</taxon>
        <taxon>Agaricomycotina</taxon>
        <taxon>Agaricomycetes</taxon>
        <taxon>Agaricomycetidae</taxon>
        <taxon>Agaricales</taxon>
        <taxon>Schizophyllaceae</taxon>
        <taxon>Schizophyllum</taxon>
    </lineage>
</organism>
<name>A0A550CAW1_9AGAR</name>
<evidence type="ECO:0000313" key="4">
    <source>
        <dbReference type="Proteomes" id="UP000320762"/>
    </source>
</evidence>
<keyword evidence="2" id="KW-0472">Membrane</keyword>
<dbReference type="EMBL" id="VDMD01000015">
    <property type="protein sequence ID" value="TRM61914.1"/>
    <property type="molecule type" value="Genomic_DNA"/>
</dbReference>
<proteinExistence type="predicted"/>
<keyword evidence="4" id="KW-1185">Reference proteome</keyword>